<feature type="non-terminal residue" evidence="1">
    <location>
        <position position="1"/>
    </location>
</feature>
<keyword evidence="2" id="KW-1185">Reference proteome</keyword>
<protein>
    <recommendedName>
        <fullName evidence="3">CCHC-type domain-containing protein</fullName>
    </recommendedName>
</protein>
<dbReference type="GO" id="GO:0045182">
    <property type="term" value="F:translation regulator activity"/>
    <property type="evidence" value="ECO:0000318"/>
    <property type="project" value="GO_Central"/>
</dbReference>
<evidence type="ECO:0008006" key="3">
    <source>
        <dbReference type="Google" id="ProtNLM"/>
    </source>
</evidence>
<dbReference type="AlphaFoldDB" id="E9I5N1"/>
<sequence>GEGDKNGGKFLAELFKETSIPYKDFKRRPAFLDFKTPSQLSDLAIVHAVQDCRLPFAGLGILVENYCRAFDVPDAQNILPIAHHILTSCVEVPIIPHKTGVWGRLADLNLEYEDVSDNKSTTASRLLWQRRLLLTHDDAGRLLELHCSQGFYVTTDDYILPDNLMPKELLTGEQRAVAAKEFWPWKLWLPSSARTSGKNFNIGRRCCICGMYGHKSSKCPIKISRARCEYPFCREHGHVVGACPVMFKKCSACKLRGHRQSDHERYNHMDLVYTFLVWSPLNFHSSVVFLEYLDEYFPCMEDRLWKLQLFGRNRCESQKLFKMLKMEYKEPVQPDFPVCKVVKRRPDGKRKRR</sequence>
<accession>E9I5N1</accession>
<dbReference type="HOGENOM" id="CLU_786602_0_0_1"/>
<dbReference type="GO" id="GO:0003727">
    <property type="term" value="F:single-stranded RNA binding"/>
    <property type="evidence" value="ECO:0000318"/>
    <property type="project" value="GO_Central"/>
</dbReference>
<organism evidence="1 2">
    <name type="scientific">Daphnia pulex</name>
    <name type="common">Water flea</name>
    <dbReference type="NCBI Taxonomy" id="6669"/>
    <lineage>
        <taxon>Eukaryota</taxon>
        <taxon>Metazoa</taxon>
        <taxon>Ecdysozoa</taxon>
        <taxon>Arthropoda</taxon>
        <taxon>Crustacea</taxon>
        <taxon>Branchiopoda</taxon>
        <taxon>Diplostraca</taxon>
        <taxon>Cladocera</taxon>
        <taxon>Anomopoda</taxon>
        <taxon>Daphniidae</taxon>
        <taxon>Daphnia</taxon>
    </lineage>
</organism>
<reference evidence="1 2" key="1">
    <citation type="journal article" date="2011" name="Science">
        <title>The ecoresponsive genome of Daphnia pulex.</title>
        <authorList>
            <person name="Colbourne J.K."/>
            <person name="Pfrender M.E."/>
            <person name="Gilbert D."/>
            <person name="Thomas W.K."/>
            <person name="Tucker A."/>
            <person name="Oakley T.H."/>
            <person name="Tokishita S."/>
            <person name="Aerts A."/>
            <person name="Arnold G.J."/>
            <person name="Basu M.K."/>
            <person name="Bauer D.J."/>
            <person name="Caceres C.E."/>
            <person name="Carmel L."/>
            <person name="Casola C."/>
            <person name="Choi J.H."/>
            <person name="Detter J.C."/>
            <person name="Dong Q."/>
            <person name="Dusheyko S."/>
            <person name="Eads B.D."/>
            <person name="Frohlich T."/>
            <person name="Geiler-Samerotte K.A."/>
            <person name="Gerlach D."/>
            <person name="Hatcher P."/>
            <person name="Jogdeo S."/>
            <person name="Krijgsveld J."/>
            <person name="Kriventseva E.V."/>
            <person name="Kultz D."/>
            <person name="Laforsch C."/>
            <person name="Lindquist E."/>
            <person name="Lopez J."/>
            <person name="Manak J.R."/>
            <person name="Muller J."/>
            <person name="Pangilinan J."/>
            <person name="Patwardhan R.P."/>
            <person name="Pitluck S."/>
            <person name="Pritham E.J."/>
            <person name="Rechtsteiner A."/>
            <person name="Rho M."/>
            <person name="Rogozin I.B."/>
            <person name="Sakarya O."/>
            <person name="Salamov A."/>
            <person name="Schaack S."/>
            <person name="Shapiro H."/>
            <person name="Shiga Y."/>
            <person name="Skalitzky C."/>
            <person name="Smith Z."/>
            <person name="Souvorov A."/>
            <person name="Sung W."/>
            <person name="Tang Z."/>
            <person name="Tsuchiya D."/>
            <person name="Tu H."/>
            <person name="Vos H."/>
            <person name="Wang M."/>
            <person name="Wolf Y.I."/>
            <person name="Yamagata H."/>
            <person name="Yamada T."/>
            <person name="Ye Y."/>
            <person name="Shaw J.R."/>
            <person name="Andrews J."/>
            <person name="Crease T.J."/>
            <person name="Tang H."/>
            <person name="Lucas S.M."/>
            <person name="Robertson H.M."/>
            <person name="Bork P."/>
            <person name="Koonin E.V."/>
            <person name="Zdobnov E.M."/>
            <person name="Grigoriev I.V."/>
            <person name="Lynch M."/>
            <person name="Boore J.L."/>
        </authorList>
    </citation>
    <scope>NUCLEOTIDE SEQUENCE [LARGE SCALE GENOMIC DNA]</scope>
</reference>
<dbReference type="InParanoid" id="E9I5N1"/>
<dbReference type="KEGG" id="dpx:DAPPUDRAFT_123272"/>
<dbReference type="GO" id="GO:0003729">
    <property type="term" value="F:mRNA binding"/>
    <property type="evidence" value="ECO:0000318"/>
    <property type="project" value="GO_Central"/>
</dbReference>
<evidence type="ECO:0000313" key="1">
    <source>
        <dbReference type="EMBL" id="EFX60699.1"/>
    </source>
</evidence>
<evidence type="ECO:0000313" key="2">
    <source>
        <dbReference type="Proteomes" id="UP000000305"/>
    </source>
</evidence>
<dbReference type="GO" id="GO:0005737">
    <property type="term" value="C:cytoplasm"/>
    <property type="evidence" value="ECO:0000318"/>
    <property type="project" value="GO_Central"/>
</dbReference>
<dbReference type="EMBL" id="GL735752">
    <property type="protein sequence ID" value="EFX60699.1"/>
    <property type="molecule type" value="Genomic_DNA"/>
</dbReference>
<dbReference type="Proteomes" id="UP000000305">
    <property type="component" value="Unassembled WGS sequence"/>
</dbReference>
<gene>
    <name evidence="1" type="ORF">DAPPUDRAFT_123272</name>
</gene>
<proteinExistence type="predicted"/>
<name>E9I5N1_DAPPU</name>
<dbReference type="GO" id="GO:2000767">
    <property type="term" value="P:positive regulation of cytoplasmic translation"/>
    <property type="evidence" value="ECO:0000318"/>
    <property type="project" value="GO_Central"/>
</dbReference>